<dbReference type="Proteomes" id="UP000031012">
    <property type="component" value="Unassembled WGS sequence"/>
</dbReference>
<proteinExistence type="predicted"/>
<dbReference type="EMBL" id="JHQK01000001">
    <property type="protein sequence ID" value="KHN68688.1"/>
    <property type="molecule type" value="Genomic_DNA"/>
</dbReference>
<gene>
    <name evidence="1" type="ORF">DH17_00265</name>
</gene>
<protein>
    <submittedName>
        <fullName evidence="1">Uncharacterized protein</fullName>
    </submittedName>
</protein>
<dbReference type="AlphaFoldDB" id="A0A0B2UH81"/>
<evidence type="ECO:0000313" key="2">
    <source>
        <dbReference type="Proteomes" id="UP000031012"/>
    </source>
</evidence>
<name>A0A0B2UH81_9GAMM</name>
<organism evidence="1 2">
    <name type="scientific">Acinetobacter oleivorans</name>
    <dbReference type="NCBI Taxonomy" id="1148157"/>
    <lineage>
        <taxon>Bacteria</taxon>
        <taxon>Pseudomonadati</taxon>
        <taxon>Pseudomonadota</taxon>
        <taxon>Gammaproteobacteria</taxon>
        <taxon>Moraxellales</taxon>
        <taxon>Moraxellaceae</taxon>
        <taxon>Acinetobacter</taxon>
    </lineage>
</organism>
<comment type="caution">
    <text evidence="1">The sequence shown here is derived from an EMBL/GenBank/DDBJ whole genome shotgun (WGS) entry which is preliminary data.</text>
</comment>
<accession>A0A0B2UH81</accession>
<sequence length="78" mass="9162">MVMYTIRYVHRNNTYYIASNIEGNFIILESLDSEFRMGHQISYNGEQVFNLTLNDETDAVIKLQSDEKTAYEYLLSVK</sequence>
<evidence type="ECO:0000313" key="1">
    <source>
        <dbReference type="EMBL" id="KHN68688.1"/>
    </source>
</evidence>
<reference evidence="1 2" key="1">
    <citation type="submission" date="2014-03" db="EMBL/GenBank/DDBJ databases">
        <title>Genome sequence of the diesel-degrader and plant-growth promoter Acinetobacter oleivorans PF-1 isolated from the roots of poplar tree.</title>
        <authorList>
            <person name="Gkorezis P."/>
            <person name="van Hamme J."/>
            <person name="Rineau F."/>
            <person name="Vangronsveld J."/>
            <person name="Francetti A."/>
        </authorList>
    </citation>
    <scope>NUCLEOTIDE SEQUENCE [LARGE SCALE GENOMIC DNA]</scope>
    <source>
        <strain evidence="1 2">PF1</strain>
    </source>
</reference>